<evidence type="ECO:0000256" key="3">
    <source>
        <dbReference type="ARBA" id="ARBA00022827"/>
    </source>
</evidence>
<dbReference type="InterPro" id="IPR015701">
    <property type="entry name" value="FNR"/>
</dbReference>
<name>A0A9E4P6L1_9GAMM</name>
<evidence type="ECO:0000313" key="6">
    <source>
        <dbReference type="EMBL" id="MCG7948679.1"/>
    </source>
</evidence>
<sequence length="288" mass="32339">MPESTDDMHLESSCDAVIKSSTRFSPESSDEVRQLVLQIDDPTFRYAAGQSIGVLIPGPHAFGNEYHHRRYSIANPIQTGNSEAIELEILVRRCFYLDEISGEQYPGIASNYLCDAKIGDKLKITGPFRSPFKIPADKSSNLLMIGTGTGIAPFRAFVRQIYDKHGSWDGQVRLFYGDNGGMNLLYMNDEKKDLGQYYDDETFKAFSALTDRPMAGVEAGLQDSLTDHAEECKKLINDPNTYVFLGGQEKAAEVFNKVMEETFGSADAWNQQKQSLIEKDRWAELLYI</sequence>
<evidence type="ECO:0000313" key="7">
    <source>
        <dbReference type="Proteomes" id="UP000886667"/>
    </source>
</evidence>
<dbReference type="InterPro" id="IPR001433">
    <property type="entry name" value="OxRdtase_FAD/NAD-bd"/>
</dbReference>
<dbReference type="SUPFAM" id="SSF63380">
    <property type="entry name" value="Riboflavin synthase domain-like"/>
    <property type="match status" value="1"/>
</dbReference>
<evidence type="ECO:0000256" key="1">
    <source>
        <dbReference type="ARBA" id="ARBA00001974"/>
    </source>
</evidence>
<dbReference type="InterPro" id="IPR017927">
    <property type="entry name" value="FAD-bd_FR_type"/>
</dbReference>
<dbReference type="InterPro" id="IPR039261">
    <property type="entry name" value="FNR_nucleotide-bd"/>
</dbReference>
<comment type="caution">
    <text evidence="6">The sequence shown here is derived from an EMBL/GenBank/DDBJ whole genome shotgun (WGS) entry which is preliminary data.</text>
</comment>
<reference evidence="6" key="1">
    <citation type="journal article" date="2021" name="Proc. Natl. Acad. Sci. U.S.A.">
        <title>Global biogeography of chemosynthetic symbionts reveals both localized and globally distributed symbiont groups. .</title>
        <authorList>
            <person name="Osvatic J.T."/>
            <person name="Wilkins L.G.E."/>
            <person name="Leibrecht L."/>
            <person name="Leray M."/>
            <person name="Zauner S."/>
            <person name="Polzin J."/>
            <person name="Camacho Y."/>
            <person name="Gros O."/>
            <person name="van Gils J.A."/>
            <person name="Eisen J.A."/>
            <person name="Petersen J.M."/>
            <person name="Yuen B."/>
        </authorList>
    </citation>
    <scope>NUCLEOTIDE SEQUENCE</scope>
    <source>
        <strain evidence="6">MAGclacostrist064TRANS</strain>
    </source>
</reference>
<dbReference type="EMBL" id="JAEPCM010000766">
    <property type="protein sequence ID" value="MCG7948679.1"/>
    <property type="molecule type" value="Genomic_DNA"/>
</dbReference>
<keyword evidence="5" id="KW-0560">Oxidoreductase</keyword>
<organism evidence="6 7">
    <name type="scientific">Candidatus Thiodiazotropha taylori</name>
    <dbReference type="NCBI Taxonomy" id="2792791"/>
    <lineage>
        <taxon>Bacteria</taxon>
        <taxon>Pseudomonadati</taxon>
        <taxon>Pseudomonadota</taxon>
        <taxon>Gammaproteobacteria</taxon>
        <taxon>Chromatiales</taxon>
        <taxon>Sedimenticolaceae</taxon>
        <taxon>Candidatus Thiodiazotropha</taxon>
    </lineage>
</organism>
<dbReference type="GO" id="GO:0016491">
    <property type="term" value="F:oxidoreductase activity"/>
    <property type="evidence" value="ECO:0007669"/>
    <property type="project" value="UniProtKB-KW"/>
</dbReference>
<dbReference type="AlphaFoldDB" id="A0A9E4P6L1"/>
<dbReference type="SUPFAM" id="SSF52343">
    <property type="entry name" value="Ferredoxin reductase-like, C-terminal NADP-linked domain"/>
    <property type="match status" value="1"/>
</dbReference>
<keyword evidence="2" id="KW-0285">Flavoprotein</keyword>
<protein>
    <submittedName>
        <fullName evidence="6">FAD-binding oxidoreductase</fullName>
    </submittedName>
</protein>
<dbReference type="Gene3D" id="2.40.30.10">
    <property type="entry name" value="Translation factors"/>
    <property type="match status" value="1"/>
</dbReference>
<comment type="cofactor">
    <cofactor evidence="1">
        <name>FAD</name>
        <dbReference type="ChEBI" id="CHEBI:57692"/>
    </cofactor>
</comment>
<dbReference type="PRINTS" id="PR00371">
    <property type="entry name" value="FPNCR"/>
</dbReference>
<gene>
    <name evidence="6" type="ORF">JAZ07_20250</name>
</gene>
<accession>A0A9E4P6L1</accession>
<evidence type="ECO:0000256" key="2">
    <source>
        <dbReference type="ARBA" id="ARBA00022630"/>
    </source>
</evidence>
<dbReference type="Proteomes" id="UP000886667">
    <property type="component" value="Unassembled WGS sequence"/>
</dbReference>
<keyword evidence="3" id="KW-0274">FAD</keyword>
<keyword evidence="4" id="KW-0521">NADP</keyword>
<dbReference type="PROSITE" id="PS51384">
    <property type="entry name" value="FAD_FR"/>
    <property type="match status" value="1"/>
</dbReference>
<evidence type="ECO:0000256" key="4">
    <source>
        <dbReference type="ARBA" id="ARBA00022857"/>
    </source>
</evidence>
<dbReference type="Pfam" id="PF00175">
    <property type="entry name" value="NAD_binding_1"/>
    <property type="match status" value="1"/>
</dbReference>
<proteinExistence type="predicted"/>
<dbReference type="InterPro" id="IPR017938">
    <property type="entry name" value="Riboflavin_synthase-like_b-brl"/>
</dbReference>
<dbReference type="Gene3D" id="3.40.50.80">
    <property type="entry name" value="Nucleotide-binding domain of ferredoxin-NADP reductase (FNR) module"/>
    <property type="match status" value="1"/>
</dbReference>
<evidence type="ECO:0000256" key="5">
    <source>
        <dbReference type="ARBA" id="ARBA00023002"/>
    </source>
</evidence>
<dbReference type="InterPro" id="IPR001709">
    <property type="entry name" value="Flavoprot_Pyr_Nucl_cyt_Rdtase"/>
</dbReference>
<dbReference type="PANTHER" id="PTHR43314">
    <property type="match status" value="1"/>
</dbReference>